<accession>A0A1D1VWH7</accession>
<dbReference type="PANTHER" id="PTHR12211">
    <property type="entry name" value="ENDOPLASMIC RETICULUM PROTEIN ERP29"/>
    <property type="match status" value="1"/>
</dbReference>
<dbReference type="Pfam" id="PF07749">
    <property type="entry name" value="ERp29"/>
    <property type="match status" value="1"/>
</dbReference>
<dbReference type="GO" id="GO:0005788">
    <property type="term" value="C:endoplasmic reticulum lumen"/>
    <property type="evidence" value="ECO:0007669"/>
    <property type="project" value="InterPro"/>
</dbReference>
<evidence type="ECO:0000256" key="1">
    <source>
        <dbReference type="ARBA" id="ARBA00014173"/>
    </source>
</evidence>
<evidence type="ECO:0000256" key="3">
    <source>
        <dbReference type="SAM" id="SignalP"/>
    </source>
</evidence>
<feature type="domain" description="Endoplasmic reticulum resident protein 29 C-terminal" evidence="4">
    <location>
        <begin position="149"/>
        <end position="243"/>
    </location>
</feature>
<dbReference type="SUPFAM" id="SSF47933">
    <property type="entry name" value="ERP29 C domain-like"/>
    <property type="match status" value="1"/>
</dbReference>
<reference evidence="6 7" key="1">
    <citation type="journal article" date="2016" name="Nat. Commun.">
        <title>Extremotolerant tardigrade genome and improved radiotolerance of human cultured cells by tardigrade-unique protein.</title>
        <authorList>
            <person name="Hashimoto T."/>
            <person name="Horikawa D.D."/>
            <person name="Saito Y."/>
            <person name="Kuwahara H."/>
            <person name="Kozuka-Hata H."/>
            <person name="Shin-I T."/>
            <person name="Minakuchi Y."/>
            <person name="Ohishi K."/>
            <person name="Motoyama A."/>
            <person name="Aizu T."/>
            <person name="Enomoto A."/>
            <person name="Kondo K."/>
            <person name="Tanaka S."/>
            <person name="Hara Y."/>
            <person name="Koshikawa S."/>
            <person name="Sagara H."/>
            <person name="Miura T."/>
            <person name="Yokobori S."/>
            <person name="Miyagawa K."/>
            <person name="Suzuki Y."/>
            <person name="Kubo T."/>
            <person name="Oyama M."/>
            <person name="Kohara Y."/>
            <person name="Fujiyama A."/>
            <person name="Arakawa K."/>
            <person name="Katayama T."/>
            <person name="Toyoda A."/>
            <person name="Kunieda T."/>
        </authorList>
    </citation>
    <scope>NUCLEOTIDE SEQUENCE [LARGE SCALE GENOMIC DNA]</scope>
    <source>
        <strain evidence="6 7">YOKOZUNA-1</strain>
    </source>
</reference>
<dbReference type="InterPro" id="IPR016855">
    <property type="entry name" value="ERp29"/>
</dbReference>
<protein>
    <recommendedName>
        <fullName evidence="1">Endoplasmic reticulum resident protein 29</fullName>
    </recommendedName>
</protein>
<evidence type="ECO:0000259" key="4">
    <source>
        <dbReference type="Pfam" id="PF07749"/>
    </source>
</evidence>
<dbReference type="InterPro" id="IPR036356">
    <property type="entry name" value="ERp29_C_sf"/>
</dbReference>
<keyword evidence="7" id="KW-1185">Reference proteome</keyword>
<organism evidence="6 7">
    <name type="scientific">Ramazzottius varieornatus</name>
    <name type="common">Water bear</name>
    <name type="synonym">Tardigrade</name>
    <dbReference type="NCBI Taxonomy" id="947166"/>
    <lineage>
        <taxon>Eukaryota</taxon>
        <taxon>Metazoa</taxon>
        <taxon>Ecdysozoa</taxon>
        <taxon>Tardigrada</taxon>
        <taxon>Eutardigrada</taxon>
        <taxon>Parachela</taxon>
        <taxon>Hypsibioidea</taxon>
        <taxon>Ramazzottiidae</taxon>
        <taxon>Ramazzottius</taxon>
    </lineage>
</organism>
<dbReference type="PANTHER" id="PTHR12211:SF0">
    <property type="entry name" value="ENDOPLASMIC RETICULUM RESIDENT PROTEIN 29"/>
    <property type="match status" value="1"/>
</dbReference>
<keyword evidence="3" id="KW-0732">Signal</keyword>
<dbReference type="AlphaFoldDB" id="A0A1D1VWH7"/>
<feature type="domain" description="ERp29 N-terminal" evidence="5">
    <location>
        <begin position="27"/>
        <end position="146"/>
    </location>
</feature>
<dbReference type="FunFam" id="3.40.30.10:FF:000133">
    <property type="entry name" value="Endoplasmic reticulum resident protein 29"/>
    <property type="match status" value="1"/>
</dbReference>
<dbReference type="GO" id="GO:0009306">
    <property type="term" value="P:protein secretion"/>
    <property type="evidence" value="ECO:0007669"/>
    <property type="project" value="InterPro"/>
</dbReference>
<proteinExistence type="predicted"/>
<dbReference type="InterPro" id="IPR011679">
    <property type="entry name" value="ERp29_C"/>
</dbReference>
<feature type="chain" id="PRO_5008898919" description="Endoplasmic reticulum resident protein 29" evidence="3">
    <location>
        <begin position="25"/>
        <end position="247"/>
    </location>
</feature>
<keyword evidence="2" id="KW-0256">Endoplasmic reticulum</keyword>
<dbReference type="OrthoDB" id="417262at2759"/>
<evidence type="ECO:0000259" key="5">
    <source>
        <dbReference type="Pfam" id="PF07912"/>
    </source>
</evidence>
<dbReference type="SUPFAM" id="SSF52833">
    <property type="entry name" value="Thioredoxin-like"/>
    <property type="match status" value="1"/>
</dbReference>
<dbReference type="EMBL" id="BDGG01000012">
    <property type="protein sequence ID" value="GAV05815.1"/>
    <property type="molecule type" value="Genomic_DNA"/>
</dbReference>
<dbReference type="Gene3D" id="1.20.1150.12">
    <property type="entry name" value="Endoplasmic reticulum resident protein 29, C-terminal domain"/>
    <property type="match status" value="1"/>
</dbReference>
<evidence type="ECO:0000313" key="7">
    <source>
        <dbReference type="Proteomes" id="UP000186922"/>
    </source>
</evidence>
<evidence type="ECO:0000313" key="6">
    <source>
        <dbReference type="EMBL" id="GAV05815.1"/>
    </source>
</evidence>
<feature type="signal peptide" evidence="3">
    <location>
        <begin position="1"/>
        <end position="24"/>
    </location>
</feature>
<dbReference type="FunFam" id="1.20.1150.12:FF:000001">
    <property type="entry name" value="Endoplasmic reticulum resident protein 29"/>
    <property type="match status" value="1"/>
</dbReference>
<dbReference type="Proteomes" id="UP000186922">
    <property type="component" value="Unassembled WGS sequence"/>
</dbReference>
<sequence>MESTMQMWLATLCVALVGLNEVETKDAKGSVPLDIWTWDKIMPHFRVAAVKFDRVFPYGDKHDEYIKVAEAAHTNKDVLIAEVNAADYGEKRNMDLAEKYGVGKDDYPQLKLFIRGNPEPINYTGNWQADEIKRFLKTRGGVWIGLSACIEEFDELARLFMMEEDEGKKRGFLAEAENKVSEMMDETAKKNAKIYIHTMKKTLEKGRNFVNEEIARLDKLATGKLSDVKKQELLYRNNILHSFKDEL</sequence>
<dbReference type="InterPro" id="IPR036249">
    <property type="entry name" value="Thioredoxin-like_sf"/>
</dbReference>
<dbReference type="STRING" id="947166.A0A1D1VWH7"/>
<dbReference type="Pfam" id="PF07912">
    <property type="entry name" value="ERp29_N"/>
    <property type="match status" value="1"/>
</dbReference>
<dbReference type="Gene3D" id="3.40.30.10">
    <property type="entry name" value="Glutaredoxin"/>
    <property type="match status" value="1"/>
</dbReference>
<comment type="caution">
    <text evidence="6">The sequence shown here is derived from an EMBL/GenBank/DDBJ whole genome shotgun (WGS) entry which is preliminary data.</text>
</comment>
<dbReference type="InterPro" id="IPR012883">
    <property type="entry name" value="ERp29_N"/>
</dbReference>
<name>A0A1D1VWH7_RAMVA</name>
<evidence type="ECO:0000256" key="2">
    <source>
        <dbReference type="ARBA" id="ARBA00022824"/>
    </source>
</evidence>
<gene>
    <name evidence="6" type="primary">RvY_15890-1</name>
    <name evidence="6" type="synonym">RvY_15890.1</name>
    <name evidence="6" type="ORF">RvY_15890</name>
</gene>